<feature type="region of interest" description="Disordered" evidence="1">
    <location>
        <begin position="46"/>
        <end position="71"/>
    </location>
</feature>
<protein>
    <submittedName>
        <fullName evidence="2">Uncharacterized protein</fullName>
    </submittedName>
</protein>
<organism evidence="2 3">
    <name type="scientific">Glossina morsitans morsitans</name>
    <name type="common">Savannah tsetse fly</name>
    <dbReference type="NCBI Taxonomy" id="37546"/>
    <lineage>
        <taxon>Eukaryota</taxon>
        <taxon>Metazoa</taxon>
        <taxon>Ecdysozoa</taxon>
        <taxon>Arthropoda</taxon>
        <taxon>Hexapoda</taxon>
        <taxon>Insecta</taxon>
        <taxon>Pterygota</taxon>
        <taxon>Neoptera</taxon>
        <taxon>Endopterygota</taxon>
        <taxon>Diptera</taxon>
        <taxon>Brachycera</taxon>
        <taxon>Muscomorpha</taxon>
        <taxon>Hippoboscoidea</taxon>
        <taxon>Glossinidae</taxon>
        <taxon>Glossina</taxon>
    </lineage>
</organism>
<evidence type="ECO:0000313" key="3">
    <source>
        <dbReference type="Proteomes" id="UP000092444"/>
    </source>
</evidence>
<dbReference type="EMBL" id="CCAG010010800">
    <property type="status" value="NOT_ANNOTATED_CDS"/>
    <property type="molecule type" value="Genomic_DNA"/>
</dbReference>
<name>A0ABK9NG29_GLOMM</name>
<dbReference type="EnsemblMetazoa" id="GMOY014246.R1406">
    <property type="protein sequence ID" value="GMOY014246.P1406"/>
    <property type="gene ID" value="GMOY014246"/>
</dbReference>
<accession>A0ABK9NG29</accession>
<feature type="compositionally biased region" description="Basic and acidic residues" evidence="1">
    <location>
        <begin position="46"/>
        <end position="63"/>
    </location>
</feature>
<keyword evidence="3" id="KW-1185">Reference proteome</keyword>
<evidence type="ECO:0000256" key="1">
    <source>
        <dbReference type="SAM" id="MobiDB-lite"/>
    </source>
</evidence>
<sequence>MGLIYLYILKCAVEAQQARSEAYSDAAPSYPNRQFQFQRLKDGDFDVNDKKRPGEPKKIENNESKTYCLDV</sequence>
<evidence type="ECO:0000313" key="2">
    <source>
        <dbReference type="EnsemblMetazoa" id="GMOY014246.P1406"/>
    </source>
</evidence>
<proteinExistence type="predicted"/>
<dbReference type="Proteomes" id="UP000092444">
    <property type="component" value="Unassembled WGS sequence"/>
</dbReference>
<reference evidence="2" key="1">
    <citation type="submission" date="2025-05" db="UniProtKB">
        <authorList>
            <consortium name="EnsemblMetazoa"/>
        </authorList>
    </citation>
    <scope>IDENTIFICATION</scope>
    <source>
        <strain evidence="2">Yale</strain>
    </source>
</reference>